<keyword evidence="5" id="KW-0807">Transducer</keyword>
<evidence type="ECO:0000256" key="4">
    <source>
        <dbReference type="ARBA" id="ARBA00023134"/>
    </source>
</evidence>
<dbReference type="GO" id="GO:0001664">
    <property type="term" value="F:G protein-coupled receptor binding"/>
    <property type="evidence" value="ECO:0007669"/>
    <property type="project" value="TreeGrafter"/>
</dbReference>
<feature type="binding site" evidence="6">
    <location>
        <begin position="64"/>
        <end position="69"/>
    </location>
    <ligand>
        <name>GTP</name>
        <dbReference type="ChEBI" id="CHEBI:37565"/>
    </ligand>
</feature>
<dbReference type="GO" id="GO:0000750">
    <property type="term" value="P:pheromone-dependent signal transduction involved in conjugation with cellular fusion"/>
    <property type="evidence" value="ECO:0007669"/>
    <property type="project" value="TreeGrafter"/>
</dbReference>
<reference evidence="8" key="1">
    <citation type="submission" date="2014-02" db="EMBL/GenBank/DDBJ databases">
        <authorList>
            <person name="Genoscope - CEA"/>
        </authorList>
    </citation>
    <scope>NUCLEOTIDE SEQUENCE</scope>
    <source>
        <strain evidence="8">LS3</strain>
    </source>
</reference>
<keyword evidence="1 7" id="KW-0479">Metal-binding</keyword>
<dbReference type="EMBL" id="HG937694">
    <property type="protein sequence ID" value="CDP38044.1"/>
    <property type="molecule type" value="Genomic_DNA"/>
</dbReference>
<organism evidence="8">
    <name type="scientific">Blastobotrys adeninivorans</name>
    <name type="common">Yeast</name>
    <name type="synonym">Arxula adeninivorans</name>
    <dbReference type="NCBI Taxonomy" id="409370"/>
    <lineage>
        <taxon>Eukaryota</taxon>
        <taxon>Fungi</taxon>
        <taxon>Dikarya</taxon>
        <taxon>Ascomycota</taxon>
        <taxon>Saccharomycotina</taxon>
        <taxon>Dipodascomycetes</taxon>
        <taxon>Dipodascales</taxon>
        <taxon>Trichomonascaceae</taxon>
        <taxon>Blastobotrys</taxon>
    </lineage>
</organism>
<dbReference type="FunFam" id="3.40.50.300:FF:000563">
    <property type="entry name" value="Guanine nucleotide-binding protein alpha subunit"/>
    <property type="match status" value="1"/>
</dbReference>
<sequence length="431" mass="49713">MGCCFGRPTNKSSSRGDFRLTDLSKKKSRYDAHEAARRDQAIDAGLQSSHKASKVKILLLGAGESGKSTVLKQMRLIHQLGFTDPERLQYSKVLWCDAVNSMRILIRQAERLECDLNPQLQPQRELLLATDPMKVYEEDGDSRTASKWLNSFTINYESSRERTSEELRRAGIDPGVGDGLLQDYDNVDGPAVTKKAVAEAIHQLWILDDGIRQAMDQAHLFQLEVNVRYYFDHIFEFASPDYRASDNDIVQGRIKTTGISQFNFDVKGVNFNFFDVGGQRPERRKWIHCFDNVTAVLFVAAVSEYDQVLFEDERVRRLDESLQLFDYICNSRWFQNTPMILFLNKTDVLQQKLHTQATKFSHYYPQYNGDDTEYKAVLKYISNLYVGRNRNHDRPIYVHETCATDTKTMKFVMSAVTDMILQKNLYHTGVF</sequence>
<dbReference type="InterPro" id="IPR011025">
    <property type="entry name" value="GproteinA_insert"/>
</dbReference>
<feature type="binding site" evidence="7">
    <location>
        <position position="68"/>
    </location>
    <ligand>
        <name>Mg(2+)</name>
        <dbReference type="ChEBI" id="CHEBI:18420"/>
    </ligand>
</feature>
<dbReference type="PANTHER" id="PTHR10218">
    <property type="entry name" value="GTP-BINDING PROTEIN ALPHA SUBUNIT"/>
    <property type="match status" value="1"/>
</dbReference>
<dbReference type="GO" id="GO:0005834">
    <property type="term" value="C:heterotrimeric G-protein complex"/>
    <property type="evidence" value="ECO:0007669"/>
    <property type="project" value="TreeGrafter"/>
</dbReference>
<evidence type="ECO:0000313" key="8">
    <source>
        <dbReference type="EMBL" id="CDP38044.1"/>
    </source>
</evidence>
<dbReference type="FunFam" id="3.40.50.300:FF:000692">
    <property type="entry name" value="Guanine nucleotide-binding protein subunit alpha"/>
    <property type="match status" value="1"/>
</dbReference>
<dbReference type="GO" id="GO:0005737">
    <property type="term" value="C:cytoplasm"/>
    <property type="evidence" value="ECO:0007669"/>
    <property type="project" value="TreeGrafter"/>
</dbReference>
<dbReference type="PhylomeDB" id="A0A060TB66"/>
<dbReference type="InterPro" id="IPR027417">
    <property type="entry name" value="P-loop_NTPase"/>
</dbReference>
<evidence type="ECO:0000256" key="7">
    <source>
        <dbReference type="PIRSR" id="PIRSR601019-2"/>
    </source>
</evidence>
<dbReference type="GO" id="GO:0046872">
    <property type="term" value="F:metal ion binding"/>
    <property type="evidence" value="ECO:0007669"/>
    <property type="project" value="UniProtKB-KW"/>
</dbReference>
<dbReference type="InterPro" id="IPR001019">
    <property type="entry name" value="Gprotein_alpha_su"/>
</dbReference>
<dbReference type="GO" id="GO:0005525">
    <property type="term" value="F:GTP binding"/>
    <property type="evidence" value="ECO:0007669"/>
    <property type="project" value="UniProtKB-KW"/>
</dbReference>
<name>A0A060TB66_BLAAD</name>
<evidence type="ECO:0000256" key="1">
    <source>
        <dbReference type="ARBA" id="ARBA00022723"/>
    </source>
</evidence>
<keyword evidence="4 6" id="KW-0342">GTP-binding</keyword>
<dbReference type="CDD" id="cd00066">
    <property type="entry name" value="G-alpha"/>
    <property type="match status" value="1"/>
</dbReference>
<keyword evidence="2 6" id="KW-0547">Nucleotide-binding</keyword>
<dbReference type="PANTHER" id="PTHR10218:SF302">
    <property type="entry name" value="GUANINE NUCLEOTIDE-BINDING PROTEIN ALPHA-5 SUBUNIT"/>
    <property type="match status" value="1"/>
</dbReference>
<reference evidence="8" key="2">
    <citation type="submission" date="2014-06" db="EMBL/GenBank/DDBJ databases">
        <title>The complete genome of Blastobotrys (Arxula) adeninivorans LS3 - a yeast of biotechnological interest.</title>
        <authorList>
            <person name="Kunze G."/>
            <person name="Gaillardin C."/>
            <person name="Czernicka M."/>
            <person name="Durrens P."/>
            <person name="Martin T."/>
            <person name="Boer E."/>
            <person name="Gabaldon T."/>
            <person name="Cruz J."/>
            <person name="Talla E."/>
            <person name="Marck C."/>
            <person name="Goffeau A."/>
            <person name="Barbe V."/>
            <person name="Baret P."/>
            <person name="Baronian K."/>
            <person name="Beier S."/>
            <person name="Bleykasten C."/>
            <person name="Bode R."/>
            <person name="Casaregola S."/>
            <person name="Despons L."/>
            <person name="Fairhead C."/>
            <person name="Giersberg M."/>
            <person name="Gierski P."/>
            <person name="Hahnel U."/>
            <person name="Hartmann A."/>
            <person name="Jankowska D."/>
            <person name="Jubin C."/>
            <person name="Jung P."/>
            <person name="Lafontaine I."/>
            <person name="Leh-Louis V."/>
            <person name="Lemaire M."/>
            <person name="Marcet-Houben M."/>
            <person name="Mascher M."/>
            <person name="Morel G."/>
            <person name="Richard G.-F."/>
            <person name="Riechen J."/>
            <person name="Sacerdot C."/>
            <person name="Sarkar A."/>
            <person name="Savel G."/>
            <person name="Schacherer J."/>
            <person name="Sherman D."/>
            <person name="Straub M.-L."/>
            <person name="Stein N."/>
            <person name="Thierry A."/>
            <person name="Trautwein-Schult A."/>
            <person name="Westhof E."/>
            <person name="Worch S."/>
            <person name="Dujon B."/>
            <person name="Souciet J.-L."/>
            <person name="Wincker P."/>
            <person name="Scholz U."/>
            <person name="Neuveglise N."/>
        </authorList>
    </citation>
    <scope>NUCLEOTIDE SEQUENCE</scope>
    <source>
        <strain evidence="8">LS3</strain>
    </source>
</reference>
<dbReference type="SUPFAM" id="SSF47895">
    <property type="entry name" value="Transducin (alpha subunit), insertion domain"/>
    <property type="match status" value="1"/>
</dbReference>
<dbReference type="PROSITE" id="PS51882">
    <property type="entry name" value="G_ALPHA"/>
    <property type="match status" value="1"/>
</dbReference>
<protein>
    <submittedName>
        <fullName evidence="8">ARAD1D25520p</fullName>
    </submittedName>
</protein>
<feature type="binding site" evidence="6">
    <location>
        <position position="403"/>
    </location>
    <ligand>
        <name>GTP</name>
        <dbReference type="ChEBI" id="CHEBI:37565"/>
    </ligand>
</feature>
<dbReference type="Gene3D" id="1.10.400.10">
    <property type="entry name" value="GI Alpha 1, domain 2-like"/>
    <property type="match status" value="1"/>
</dbReference>
<evidence type="ECO:0000256" key="6">
    <source>
        <dbReference type="PIRSR" id="PIRSR601019-1"/>
    </source>
</evidence>
<dbReference type="PRINTS" id="PR00318">
    <property type="entry name" value="GPROTEINA"/>
</dbReference>
<evidence type="ECO:0000256" key="3">
    <source>
        <dbReference type="ARBA" id="ARBA00022842"/>
    </source>
</evidence>
<feature type="binding site" evidence="7">
    <location>
        <position position="256"/>
    </location>
    <ligand>
        <name>Mg(2+)</name>
        <dbReference type="ChEBI" id="CHEBI:18420"/>
    </ligand>
</feature>
<feature type="binding site" evidence="6">
    <location>
        <begin position="344"/>
        <end position="347"/>
    </location>
    <ligand>
        <name>GTP</name>
        <dbReference type="ChEBI" id="CHEBI:37565"/>
    </ligand>
</feature>
<proteinExistence type="predicted"/>
<dbReference type="GO" id="GO:0007186">
    <property type="term" value="P:G protein-coupled receptor signaling pathway"/>
    <property type="evidence" value="ECO:0007669"/>
    <property type="project" value="InterPro"/>
</dbReference>
<dbReference type="SUPFAM" id="SSF52540">
    <property type="entry name" value="P-loop containing nucleoside triphosphate hydrolases"/>
    <property type="match status" value="1"/>
</dbReference>
<dbReference type="AlphaFoldDB" id="A0A060TB66"/>
<dbReference type="SMART" id="SM00275">
    <property type="entry name" value="G_alpha"/>
    <property type="match status" value="1"/>
</dbReference>
<dbReference type="GO" id="GO:0003924">
    <property type="term" value="F:GTPase activity"/>
    <property type="evidence" value="ECO:0007669"/>
    <property type="project" value="InterPro"/>
</dbReference>
<evidence type="ECO:0000256" key="5">
    <source>
        <dbReference type="ARBA" id="ARBA00023224"/>
    </source>
</evidence>
<gene>
    <name evidence="8" type="ORF">GNLVRS02_ARAD1D25520g</name>
</gene>
<dbReference type="GO" id="GO:0031683">
    <property type="term" value="F:G-protein beta/gamma-subunit complex binding"/>
    <property type="evidence" value="ECO:0007669"/>
    <property type="project" value="InterPro"/>
</dbReference>
<evidence type="ECO:0000256" key="2">
    <source>
        <dbReference type="ARBA" id="ARBA00022741"/>
    </source>
</evidence>
<keyword evidence="3 7" id="KW-0460">Magnesium</keyword>
<accession>A0A060TB66</accession>
<dbReference type="Pfam" id="PF00503">
    <property type="entry name" value="G-alpha"/>
    <property type="match status" value="1"/>
</dbReference>
<dbReference type="Gene3D" id="3.40.50.300">
    <property type="entry name" value="P-loop containing nucleotide triphosphate hydrolases"/>
    <property type="match status" value="1"/>
</dbReference>
<feature type="binding site" evidence="6">
    <location>
        <begin position="275"/>
        <end position="279"/>
    </location>
    <ligand>
        <name>GTP</name>
        <dbReference type="ChEBI" id="CHEBI:37565"/>
    </ligand>
</feature>